<dbReference type="EMBL" id="GGMR01006044">
    <property type="protein sequence ID" value="MBY18663.1"/>
    <property type="molecule type" value="Transcribed_RNA"/>
</dbReference>
<protein>
    <submittedName>
        <fullName evidence="2">Uncharacterized protein</fullName>
    </submittedName>
</protein>
<keyword evidence="1" id="KW-1133">Transmembrane helix</keyword>
<feature type="transmembrane region" description="Helical" evidence="1">
    <location>
        <begin position="51"/>
        <end position="69"/>
    </location>
</feature>
<accession>A0A2S2NNA0</accession>
<keyword evidence="1" id="KW-0472">Membrane</keyword>
<name>A0A2S2NNA0_SCHGA</name>
<proteinExistence type="predicted"/>
<organism evidence="2">
    <name type="scientific">Schizaphis graminum</name>
    <name type="common">Green bug aphid</name>
    <dbReference type="NCBI Taxonomy" id="13262"/>
    <lineage>
        <taxon>Eukaryota</taxon>
        <taxon>Metazoa</taxon>
        <taxon>Ecdysozoa</taxon>
        <taxon>Arthropoda</taxon>
        <taxon>Hexapoda</taxon>
        <taxon>Insecta</taxon>
        <taxon>Pterygota</taxon>
        <taxon>Neoptera</taxon>
        <taxon>Paraneoptera</taxon>
        <taxon>Hemiptera</taxon>
        <taxon>Sternorrhyncha</taxon>
        <taxon>Aphidomorpha</taxon>
        <taxon>Aphidoidea</taxon>
        <taxon>Aphididae</taxon>
        <taxon>Aphidini</taxon>
        <taxon>Schizaphis</taxon>
    </lineage>
</organism>
<sequence>MVGGGSGGGDQRPSAARVSVNHIVTTRRTNIITKILLYTVFKNSPGYTRQLLLLVTLTNVFMFTTNLVLQTDTTHRQYYSTNYKLCVLYNLITVSSQQSKRFTPSTMILISKFMAIRGNTCLVIIHSLPIT</sequence>
<keyword evidence="1" id="KW-0812">Transmembrane</keyword>
<dbReference type="AlphaFoldDB" id="A0A2S2NNA0"/>
<reference evidence="2" key="1">
    <citation type="submission" date="2018-04" db="EMBL/GenBank/DDBJ databases">
        <title>Transcriptome of Schizaphis graminum biotype I.</title>
        <authorList>
            <person name="Scully E.D."/>
            <person name="Geib S.M."/>
            <person name="Palmer N.A."/>
            <person name="Koch K."/>
            <person name="Bradshaw J."/>
            <person name="Heng-Moss T."/>
            <person name="Sarath G."/>
        </authorList>
    </citation>
    <scope>NUCLEOTIDE SEQUENCE</scope>
</reference>
<evidence type="ECO:0000313" key="2">
    <source>
        <dbReference type="EMBL" id="MBY18663.1"/>
    </source>
</evidence>
<gene>
    <name evidence="2" type="ORF">g.44231</name>
</gene>
<evidence type="ECO:0000256" key="1">
    <source>
        <dbReference type="SAM" id="Phobius"/>
    </source>
</evidence>